<evidence type="ECO:0000259" key="4">
    <source>
        <dbReference type="PROSITE" id="PS01124"/>
    </source>
</evidence>
<protein>
    <submittedName>
        <fullName evidence="5">AraC-type DNA-binding protein</fullName>
    </submittedName>
</protein>
<dbReference type="Pfam" id="PF12833">
    <property type="entry name" value="HTH_18"/>
    <property type="match status" value="1"/>
</dbReference>
<evidence type="ECO:0000313" key="6">
    <source>
        <dbReference type="Proteomes" id="UP000242560"/>
    </source>
</evidence>
<dbReference type="PANTHER" id="PTHR43280">
    <property type="entry name" value="ARAC-FAMILY TRANSCRIPTIONAL REGULATOR"/>
    <property type="match status" value="1"/>
</dbReference>
<dbReference type="SUPFAM" id="SSF51182">
    <property type="entry name" value="RmlC-like cupins"/>
    <property type="match status" value="1"/>
</dbReference>
<keyword evidence="3" id="KW-0804">Transcription</keyword>
<dbReference type="EMBL" id="FORQ01000001">
    <property type="protein sequence ID" value="SFI67525.1"/>
    <property type="molecule type" value="Genomic_DNA"/>
</dbReference>
<dbReference type="GO" id="GO:0003700">
    <property type="term" value="F:DNA-binding transcription factor activity"/>
    <property type="evidence" value="ECO:0007669"/>
    <property type="project" value="InterPro"/>
</dbReference>
<keyword evidence="1" id="KW-0805">Transcription regulation</keyword>
<dbReference type="AlphaFoldDB" id="A0A1I3K5N6"/>
<evidence type="ECO:0000256" key="3">
    <source>
        <dbReference type="ARBA" id="ARBA00023163"/>
    </source>
</evidence>
<dbReference type="InterPro" id="IPR009057">
    <property type="entry name" value="Homeodomain-like_sf"/>
</dbReference>
<sequence>MGQKVYYNGVYGEQSIKLVREIINIIPLDDVFSKSGYSIKSHAHRNLFQIFVLEKGKIKLLANNEKYSVSKPSVLTIPQSVLHGLEFEPGSKGYLISLSANAVDQMLKFDVAVIYELDTISITEINQENQLVQDAYTTIKKCIFEYQNQLPGKDLALQYLVGMLLLRLYRISQAHQTQIHTLNQNERKVFRKFKKLVQENNSIKKKIEDYASELGISVASLSQICKTISGKTPKEVILDFLILNIKSTLKNMEYSISEVSYQFDIDDPSYFARLFKQKTGQTPKQYRANYN</sequence>
<dbReference type="Proteomes" id="UP000242560">
    <property type="component" value="Unassembled WGS sequence"/>
</dbReference>
<dbReference type="Pfam" id="PF02311">
    <property type="entry name" value="AraC_binding"/>
    <property type="match status" value="1"/>
</dbReference>
<accession>A0A1I3K5N6</accession>
<evidence type="ECO:0000256" key="1">
    <source>
        <dbReference type="ARBA" id="ARBA00023015"/>
    </source>
</evidence>
<dbReference type="Gene3D" id="2.60.120.10">
    <property type="entry name" value="Jelly Rolls"/>
    <property type="match status" value="1"/>
</dbReference>
<dbReference type="GO" id="GO:0043565">
    <property type="term" value="F:sequence-specific DNA binding"/>
    <property type="evidence" value="ECO:0007669"/>
    <property type="project" value="InterPro"/>
</dbReference>
<name>A0A1I3K5N6_9FLAO</name>
<dbReference type="RefSeq" id="WP_089818486.1">
    <property type="nucleotide sequence ID" value="NZ_FORQ01000001.1"/>
</dbReference>
<dbReference type="InterPro" id="IPR020449">
    <property type="entry name" value="Tscrpt_reg_AraC-type_HTH"/>
</dbReference>
<dbReference type="InterPro" id="IPR014710">
    <property type="entry name" value="RmlC-like_jellyroll"/>
</dbReference>
<feature type="domain" description="HTH araC/xylS-type" evidence="4">
    <location>
        <begin position="191"/>
        <end position="289"/>
    </location>
</feature>
<evidence type="ECO:0000313" key="5">
    <source>
        <dbReference type="EMBL" id="SFI67525.1"/>
    </source>
</evidence>
<dbReference type="InterPro" id="IPR003313">
    <property type="entry name" value="AraC-bd"/>
</dbReference>
<dbReference type="PRINTS" id="PR00032">
    <property type="entry name" value="HTHARAC"/>
</dbReference>
<proteinExistence type="predicted"/>
<dbReference type="PANTHER" id="PTHR43280:SF32">
    <property type="entry name" value="TRANSCRIPTIONAL REGULATORY PROTEIN"/>
    <property type="match status" value="1"/>
</dbReference>
<dbReference type="InterPro" id="IPR011051">
    <property type="entry name" value="RmlC_Cupin_sf"/>
</dbReference>
<dbReference type="Gene3D" id="1.10.10.60">
    <property type="entry name" value="Homeodomain-like"/>
    <property type="match status" value="1"/>
</dbReference>
<keyword evidence="2 5" id="KW-0238">DNA-binding</keyword>
<reference evidence="6" key="1">
    <citation type="submission" date="2016-10" db="EMBL/GenBank/DDBJ databases">
        <authorList>
            <person name="Varghese N."/>
            <person name="Submissions S."/>
        </authorList>
    </citation>
    <scope>NUCLEOTIDE SEQUENCE [LARGE SCALE GENOMIC DNA]</scope>
    <source>
        <strain evidence="6">DSM 22251</strain>
    </source>
</reference>
<keyword evidence="6" id="KW-1185">Reference proteome</keyword>
<evidence type="ECO:0000256" key="2">
    <source>
        <dbReference type="ARBA" id="ARBA00023125"/>
    </source>
</evidence>
<dbReference type="SMART" id="SM00342">
    <property type="entry name" value="HTH_ARAC"/>
    <property type="match status" value="1"/>
</dbReference>
<gene>
    <name evidence="5" type="ORF">SAMN05421638_0594</name>
</gene>
<dbReference type="PROSITE" id="PS01124">
    <property type="entry name" value="HTH_ARAC_FAMILY_2"/>
    <property type="match status" value="1"/>
</dbReference>
<organism evidence="5 6">
    <name type="scientific">Kaistella treverensis</name>
    <dbReference type="NCBI Taxonomy" id="631455"/>
    <lineage>
        <taxon>Bacteria</taxon>
        <taxon>Pseudomonadati</taxon>
        <taxon>Bacteroidota</taxon>
        <taxon>Flavobacteriia</taxon>
        <taxon>Flavobacteriales</taxon>
        <taxon>Weeksellaceae</taxon>
        <taxon>Chryseobacterium group</taxon>
        <taxon>Kaistella</taxon>
    </lineage>
</organism>
<dbReference type="SUPFAM" id="SSF46689">
    <property type="entry name" value="Homeodomain-like"/>
    <property type="match status" value="1"/>
</dbReference>
<dbReference type="InterPro" id="IPR018060">
    <property type="entry name" value="HTH_AraC"/>
</dbReference>